<evidence type="ECO:0000259" key="7">
    <source>
        <dbReference type="PROSITE" id="PS51465"/>
    </source>
</evidence>
<sequence length="203" mass="21713">ATLIPGAVTGQILGGVIINRLNLSRYGMALMLIVTTVLMMCGCGLFYILRCDKRAVAGITVPYDSGNVIQYNFTRSSLTALSHDCNDGCDCPEGIYQPVCGDDLVTYVTPCHAGCTDINTDDGNVTYTGCSCIVNSDGSLGTARPQQCERPCSIWVFYILVMIPSSLLGTMAGIAGFMLQLRSVDEHHRGLAMSTANVLVKIL</sequence>
<dbReference type="Proteomes" id="UP000230750">
    <property type="component" value="Unassembled WGS sequence"/>
</dbReference>
<feature type="transmembrane region" description="Helical" evidence="6">
    <location>
        <begin position="29"/>
        <end position="49"/>
    </location>
</feature>
<dbReference type="PANTHER" id="PTHR11388:SF142">
    <property type="entry name" value="SOLUTE CARRIER ORGANIC ANION TRANSPORTER FAMILY MEMBER 5A1"/>
    <property type="match status" value="1"/>
</dbReference>
<keyword evidence="9" id="KW-1185">Reference proteome</keyword>
<evidence type="ECO:0000256" key="2">
    <source>
        <dbReference type="ARBA" id="ARBA00022475"/>
    </source>
</evidence>
<keyword evidence="3 6" id="KW-0812">Transmembrane</keyword>
<dbReference type="GO" id="GO:0043252">
    <property type="term" value="P:sodium-independent organic anion transport"/>
    <property type="evidence" value="ECO:0007669"/>
    <property type="project" value="TreeGrafter"/>
</dbReference>
<keyword evidence="2" id="KW-1003">Cell membrane</keyword>
<evidence type="ECO:0000313" key="9">
    <source>
        <dbReference type="Proteomes" id="UP000230750"/>
    </source>
</evidence>
<dbReference type="Pfam" id="PF07648">
    <property type="entry name" value="Kazal_2"/>
    <property type="match status" value="1"/>
</dbReference>
<evidence type="ECO:0000256" key="1">
    <source>
        <dbReference type="ARBA" id="ARBA00004651"/>
    </source>
</evidence>
<dbReference type="SUPFAM" id="SSF100895">
    <property type="entry name" value="Kazal-type serine protease inhibitors"/>
    <property type="match status" value="1"/>
</dbReference>
<comment type="caution">
    <text evidence="8">The sequence shown here is derived from an EMBL/GenBank/DDBJ whole genome shotgun (WGS) entry which is preliminary data.</text>
</comment>
<dbReference type="AlphaFoldDB" id="A0A2G8JX49"/>
<dbReference type="InterPro" id="IPR002350">
    <property type="entry name" value="Kazal_dom"/>
</dbReference>
<keyword evidence="4 6" id="KW-1133">Transmembrane helix</keyword>
<evidence type="ECO:0000256" key="5">
    <source>
        <dbReference type="ARBA" id="ARBA00023136"/>
    </source>
</evidence>
<dbReference type="PROSITE" id="PS51465">
    <property type="entry name" value="KAZAL_2"/>
    <property type="match status" value="1"/>
</dbReference>
<dbReference type="GO" id="GO:0016323">
    <property type="term" value="C:basolateral plasma membrane"/>
    <property type="evidence" value="ECO:0007669"/>
    <property type="project" value="TreeGrafter"/>
</dbReference>
<proteinExistence type="predicted"/>
<feature type="domain" description="Kazal-like" evidence="7">
    <location>
        <begin position="79"/>
        <end position="134"/>
    </location>
</feature>
<dbReference type="Gene3D" id="3.30.60.30">
    <property type="match status" value="1"/>
</dbReference>
<dbReference type="InterPro" id="IPR004156">
    <property type="entry name" value="OATP"/>
</dbReference>
<evidence type="ECO:0000256" key="6">
    <source>
        <dbReference type="SAM" id="Phobius"/>
    </source>
</evidence>
<dbReference type="InterPro" id="IPR036058">
    <property type="entry name" value="Kazal_dom_sf"/>
</dbReference>
<feature type="transmembrane region" description="Helical" evidence="6">
    <location>
        <begin position="155"/>
        <end position="179"/>
    </location>
</feature>
<feature type="non-terminal residue" evidence="8">
    <location>
        <position position="203"/>
    </location>
</feature>
<accession>A0A2G8JX49</accession>
<organism evidence="8 9">
    <name type="scientific">Stichopus japonicus</name>
    <name type="common">Sea cucumber</name>
    <dbReference type="NCBI Taxonomy" id="307972"/>
    <lineage>
        <taxon>Eukaryota</taxon>
        <taxon>Metazoa</taxon>
        <taxon>Echinodermata</taxon>
        <taxon>Eleutherozoa</taxon>
        <taxon>Echinozoa</taxon>
        <taxon>Holothuroidea</taxon>
        <taxon>Aspidochirotacea</taxon>
        <taxon>Aspidochirotida</taxon>
        <taxon>Stichopodidae</taxon>
        <taxon>Apostichopus</taxon>
    </lineage>
</organism>
<comment type="subcellular location">
    <subcellularLocation>
        <location evidence="1">Cell membrane</location>
        <topology evidence="1">Multi-pass membrane protein</topology>
    </subcellularLocation>
</comment>
<evidence type="ECO:0000313" key="8">
    <source>
        <dbReference type="EMBL" id="PIK40336.1"/>
    </source>
</evidence>
<dbReference type="OrthoDB" id="5062115at2759"/>
<dbReference type="PANTHER" id="PTHR11388">
    <property type="entry name" value="ORGANIC ANION TRANSPORTER"/>
    <property type="match status" value="1"/>
</dbReference>
<evidence type="ECO:0000256" key="3">
    <source>
        <dbReference type="ARBA" id="ARBA00022692"/>
    </source>
</evidence>
<dbReference type="Pfam" id="PF03137">
    <property type="entry name" value="OATP"/>
    <property type="match status" value="1"/>
</dbReference>
<keyword evidence="5 6" id="KW-0472">Membrane</keyword>
<dbReference type="GO" id="GO:0015347">
    <property type="term" value="F:sodium-independent organic anion transmembrane transporter activity"/>
    <property type="evidence" value="ECO:0007669"/>
    <property type="project" value="TreeGrafter"/>
</dbReference>
<protein>
    <recommendedName>
        <fullName evidence="7">Kazal-like domain-containing protein</fullName>
    </recommendedName>
</protein>
<dbReference type="EMBL" id="MRZV01001134">
    <property type="protein sequence ID" value="PIK40336.1"/>
    <property type="molecule type" value="Genomic_DNA"/>
</dbReference>
<name>A0A2G8JX49_STIJA</name>
<gene>
    <name evidence="8" type="ORF">BSL78_22821</name>
</gene>
<reference evidence="8 9" key="1">
    <citation type="journal article" date="2017" name="PLoS Biol.">
        <title>The sea cucumber genome provides insights into morphological evolution and visceral regeneration.</title>
        <authorList>
            <person name="Zhang X."/>
            <person name="Sun L."/>
            <person name="Yuan J."/>
            <person name="Sun Y."/>
            <person name="Gao Y."/>
            <person name="Zhang L."/>
            <person name="Li S."/>
            <person name="Dai H."/>
            <person name="Hamel J.F."/>
            <person name="Liu C."/>
            <person name="Yu Y."/>
            <person name="Liu S."/>
            <person name="Lin W."/>
            <person name="Guo K."/>
            <person name="Jin S."/>
            <person name="Xu P."/>
            <person name="Storey K.B."/>
            <person name="Huan P."/>
            <person name="Zhang T."/>
            <person name="Zhou Y."/>
            <person name="Zhang J."/>
            <person name="Lin C."/>
            <person name="Li X."/>
            <person name="Xing L."/>
            <person name="Huo D."/>
            <person name="Sun M."/>
            <person name="Wang L."/>
            <person name="Mercier A."/>
            <person name="Li F."/>
            <person name="Yang H."/>
            <person name="Xiang J."/>
        </authorList>
    </citation>
    <scope>NUCLEOTIDE SEQUENCE [LARGE SCALE GENOMIC DNA]</scope>
    <source>
        <strain evidence="8">Shaxun</strain>
        <tissue evidence="8">Muscle</tissue>
    </source>
</reference>
<feature type="non-terminal residue" evidence="8">
    <location>
        <position position="1"/>
    </location>
</feature>
<evidence type="ECO:0000256" key="4">
    <source>
        <dbReference type="ARBA" id="ARBA00022989"/>
    </source>
</evidence>